<reference evidence="2" key="1">
    <citation type="submission" date="2023-05" db="EMBL/GenBank/DDBJ databases">
        <title>Nepenthes gracilis genome sequencing.</title>
        <authorList>
            <person name="Fukushima K."/>
        </authorList>
    </citation>
    <scope>NUCLEOTIDE SEQUENCE</scope>
    <source>
        <strain evidence="2">SING2019-196</strain>
    </source>
</reference>
<keyword evidence="3" id="KW-1185">Reference proteome</keyword>
<proteinExistence type="predicted"/>
<accession>A0AAD3TH53</accession>
<evidence type="ECO:0008006" key="4">
    <source>
        <dbReference type="Google" id="ProtNLM"/>
    </source>
</evidence>
<dbReference type="EMBL" id="BSYO01000035">
    <property type="protein sequence ID" value="GMH28881.1"/>
    <property type="molecule type" value="Genomic_DNA"/>
</dbReference>
<evidence type="ECO:0000256" key="1">
    <source>
        <dbReference type="SAM" id="MobiDB-lite"/>
    </source>
</evidence>
<evidence type="ECO:0000313" key="3">
    <source>
        <dbReference type="Proteomes" id="UP001279734"/>
    </source>
</evidence>
<dbReference type="Proteomes" id="UP001279734">
    <property type="component" value="Unassembled WGS sequence"/>
</dbReference>
<dbReference type="PANTHER" id="PTHR14237">
    <property type="entry name" value="MOLYBDOPTERIN COFACTOR SULFURASE MOSC"/>
    <property type="match status" value="1"/>
</dbReference>
<feature type="compositionally biased region" description="Basic and acidic residues" evidence="1">
    <location>
        <begin position="411"/>
        <end position="422"/>
    </location>
</feature>
<dbReference type="AlphaFoldDB" id="A0AAD3TH53"/>
<dbReference type="InterPro" id="IPR015424">
    <property type="entry name" value="PyrdxlP-dep_Trfase"/>
</dbReference>
<dbReference type="InterPro" id="IPR015422">
    <property type="entry name" value="PyrdxlP-dep_Trfase_small"/>
</dbReference>
<organism evidence="2 3">
    <name type="scientific">Nepenthes gracilis</name>
    <name type="common">Slender pitcher plant</name>
    <dbReference type="NCBI Taxonomy" id="150966"/>
    <lineage>
        <taxon>Eukaryota</taxon>
        <taxon>Viridiplantae</taxon>
        <taxon>Streptophyta</taxon>
        <taxon>Embryophyta</taxon>
        <taxon>Tracheophyta</taxon>
        <taxon>Spermatophyta</taxon>
        <taxon>Magnoliopsida</taxon>
        <taxon>eudicotyledons</taxon>
        <taxon>Gunneridae</taxon>
        <taxon>Pentapetalae</taxon>
        <taxon>Caryophyllales</taxon>
        <taxon>Nepenthaceae</taxon>
        <taxon>Nepenthes</taxon>
    </lineage>
</organism>
<evidence type="ECO:0000313" key="2">
    <source>
        <dbReference type="EMBL" id="GMH28881.1"/>
    </source>
</evidence>
<name>A0AAD3TH53_NEPGR</name>
<dbReference type="SUPFAM" id="SSF53383">
    <property type="entry name" value="PLP-dependent transferases"/>
    <property type="match status" value="1"/>
</dbReference>
<sequence>MNSPWIKEASEACSSLRCCLNPLPSLPKSLDRSNNSATFQYDFATATSSSLYPQTQFNNHEALPKLPEAFRSFAKAFPQYLQTVEADQIRAQEYHHLSHSKHVCLDYIGHGLFSHDQHQWPEIAASIASTSTNPPPSKHLNFKISYKSATLNSQIGDDVEESDFERKLRRRIMGFLNISEDEYFMVFTANQPSAFTLAAESYPFQNNRDLLTVYDHENEAVEAMIENSKRRGARALSAEFKWPKLRICNGKLRQMIVGKKKSNRGLFVFPLQSRVSGARYSYQWMSMAQENGWHVLLDASALGPKDMDTLGLSIFRPDFLICTCYKVFGEDPSGFGCLFIKKSHASMLNSLDISSSRGIARLIPSKESAAGTYTEQPSKLELQNGGLAGSSSFSEAFHRTGGGSSNFDEIEQSKNRVESSSSDHIETRNGWRSEIEFKGLDHADSLGMILINNRLRYLTNWLVNALLILKHPHSENGDQLITIYGPRIRFDRAPALAFNVFDWKGEKVDPVLVQKLADRHGISLGCGFIKNIWFSDRHAEKKKMLERETDRGEGTPGSKRRDGSDGGIFVVAANLGFLTNFEDVYRVWAFVSRFLDADFVEKERWRYAALNQKTIELI</sequence>
<dbReference type="PANTHER" id="PTHR14237:SF64">
    <property type="entry name" value="MOLYBDENUM COFACTOR SULFURASE-LIKE PROTEIN"/>
    <property type="match status" value="1"/>
</dbReference>
<dbReference type="Gene3D" id="3.90.1150.10">
    <property type="entry name" value="Aspartate Aminotransferase, domain 1"/>
    <property type="match status" value="1"/>
</dbReference>
<feature type="region of interest" description="Disordered" evidence="1">
    <location>
        <begin position="401"/>
        <end position="422"/>
    </location>
</feature>
<dbReference type="InterPro" id="IPR015421">
    <property type="entry name" value="PyrdxlP-dep_Trfase_major"/>
</dbReference>
<gene>
    <name evidence="2" type="ORF">Nepgr_030724</name>
</gene>
<comment type="caution">
    <text evidence="2">The sequence shown here is derived from an EMBL/GenBank/DDBJ whole genome shotgun (WGS) entry which is preliminary data.</text>
</comment>
<protein>
    <recommendedName>
        <fullName evidence="4">Molybdenum cofactor sulfurase</fullName>
    </recommendedName>
</protein>
<dbReference type="Gene3D" id="3.40.640.10">
    <property type="entry name" value="Type I PLP-dependent aspartate aminotransferase-like (Major domain)"/>
    <property type="match status" value="1"/>
</dbReference>